<dbReference type="GeneID" id="9666613"/>
<dbReference type="GeneID" id="9670522"/>
<dbReference type="Proteomes" id="UP000005206">
    <property type="component" value="Chromosome 14"/>
</dbReference>
<sequence length="163" mass="18155">MAPSPKTFDSDDSVLDPAIKAHIASLYYAVDNKELERWGSHFTDDAELKKGATNVKCRETGLDLVELVTKSWAVVQSRDHTVYKVFPFGANSDEVMMHGRSNNVSLDGVKSTFTWAARMHFRKAEDGSVLIDKYTIIVLLSLTASLKSRIARCERDLTMGAIN</sequence>
<dbReference type="STRING" id="660122.C7ZBT6"/>
<dbReference type="RefSeq" id="XP_003044180.1">
    <property type="nucleotide sequence ID" value="XM_003044134.1"/>
</dbReference>
<accession>C7ZBT6</accession>
<proteinExistence type="predicted"/>
<name>C7ZBT6_FUSV7</name>
<dbReference type="KEGG" id="nhe:NECHADRAFT_88662"/>
<keyword evidence="3" id="KW-1185">Reference proteome</keyword>
<dbReference type="Gene3D" id="3.10.450.50">
    <property type="match status" value="1"/>
</dbReference>
<evidence type="ECO:0000313" key="2">
    <source>
        <dbReference type="EMBL" id="EEU38467.1"/>
    </source>
</evidence>
<dbReference type="VEuPathDB" id="FungiDB:NECHADRAFT_89539"/>
<dbReference type="OMA" id="WAPIESR"/>
<dbReference type="InterPro" id="IPR032710">
    <property type="entry name" value="NTF2-like_dom_sf"/>
</dbReference>
<dbReference type="RefSeq" id="XP_003039091.1">
    <property type="nucleotide sequence ID" value="XM_003039045.1"/>
</dbReference>
<dbReference type="AlphaFoldDB" id="C7ZBT6"/>
<organism evidence="2 3">
    <name type="scientific">Fusarium vanettenii (strain ATCC MYA-4622 / CBS 123669 / FGSC 9596 / NRRL 45880 / 77-13-4)</name>
    <name type="common">Fusarium solani subsp. pisi</name>
    <dbReference type="NCBI Taxonomy" id="660122"/>
    <lineage>
        <taxon>Eukaryota</taxon>
        <taxon>Fungi</taxon>
        <taxon>Dikarya</taxon>
        <taxon>Ascomycota</taxon>
        <taxon>Pezizomycotina</taxon>
        <taxon>Sordariomycetes</taxon>
        <taxon>Hypocreomycetidae</taxon>
        <taxon>Hypocreales</taxon>
        <taxon>Nectriaceae</taxon>
        <taxon>Fusarium</taxon>
        <taxon>Fusarium solani species complex</taxon>
        <taxon>Fusarium vanettenii</taxon>
    </lineage>
</organism>
<dbReference type="EMBL" id="GG699089">
    <property type="protein sequence ID" value="EEU33378.1"/>
    <property type="molecule type" value="Genomic_DNA"/>
</dbReference>
<protein>
    <submittedName>
        <fullName evidence="2">Uncharacterized protein</fullName>
    </submittedName>
</protein>
<dbReference type="VEuPathDB" id="FungiDB:NECHADRAFT_88662"/>
<dbReference type="EMBL" id="GG698916">
    <property type="protein sequence ID" value="EEU38467.1"/>
    <property type="molecule type" value="Genomic_DNA"/>
</dbReference>
<dbReference type="OrthoDB" id="3468019at2759"/>
<dbReference type="SUPFAM" id="SSF54427">
    <property type="entry name" value="NTF2-like"/>
    <property type="match status" value="1"/>
</dbReference>
<reference evidence="2 3" key="1">
    <citation type="journal article" date="2009" name="PLoS Genet.">
        <title>The genome of Nectria haematococca: contribution of supernumerary chromosomes to gene expansion.</title>
        <authorList>
            <person name="Coleman J.J."/>
            <person name="Rounsley S.D."/>
            <person name="Rodriguez-Carres M."/>
            <person name="Kuo A."/>
            <person name="Wasmann C.C."/>
            <person name="Grimwood J."/>
            <person name="Schmutz J."/>
            <person name="Taga M."/>
            <person name="White G.J."/>
            <person name="Zhou S."/>
            <person name="Schwartz D.C."/>
            <person name="Freitag M."/>
            <person name="Ma L.J."/>
            <person name="Danchin E.G."/>
            <person name="Henrissat B."/>
            <person name="Coutinho P.M."/>
            <person name="Nelson D.R."/>
            <person name="Straney D."/>
            <person name="Napoli C.A."/>
            <person name="Barker B.M."/>
            <person name="Gribskov M."/>
            <person name="Rep M."/>
            <person name="Kroken S."/>
            <person name="Molnar I."/>
            <person name="Rensing C."/>
            <person name="Kennell J.C."/>
            <person name="Zamora J."/>
            <person name="Farman M.L."/>
            <person name="Selker E.U."/>
            <person name="Salamov A."/>
            <person name="Shapiro H."/>
            <person name="Pangilinan J."/>
            <person name="Lindquist E."/>
            <person name="Lamers C."/>
            <person name="Grigoriev I.V."/>
            <person name="Geiser D.M."/>
            <person name="Covert S.F."/>
            <person name="Temporini E."/>
            <person name="Vanetten H.D."/>
        </authorList>
    </citation>
    <scope>NUCLEOTIDE SEQUENCE [LARGE SCALE GENOMIC DNA]</scope>
    <source>
        <strain evidence="2">77-13-4</strain>
        <strain evidence="3">ATCC MYA-4622 / CBS 123669 / FGSC 9596 / NRRL 45880 / 77-13-4</strain>
    </source>
</reference>
<evidence type="ECO:0000313" key="1">
    <source>
        <dbReference type="EMBL" id="EEU33378.1"/>
    </source>
</evidence>
<evidence type="ECO:0000313" key="3">
    <source>
        <dbReference type="Proteomes" id="UP000005206"/>
    </source>
</evidence>
<dbReference type="HOGENOM" id="CLU_107714_2_0_1"/>
<dbReference type="KEGG" id="nhe:NECHADRAFT_89539"/>
<dbReference type="eggNOG" id="ENOG502R7QP">
    <property type="taxonomic scope" value="Eukaryota"/>
</dbReference>
<gene>
    <name evidence="2" type="ORF">NECHADRAFT_88662</name>
    <name evidence="1" type="ORF">NECHADRAFT_89539</name>
</gene>